<comment type="caution">
    <text evidence="1">The sequence shown here is derived from an EMBL/GenBank/DDBJ whole genome shotgun (WGS) entry which is preliminary data.</text>
</comment>
<proteinExistence type="predicted"/>
<organism evidence="1 2">
    <name type="scientific">Halococcus salifodinae DSM 8989</name>
    <dbReference type="NCBI Taxonomy" id="1227456"/>
    <lineage>
        <taxon>Archaea</taxon>
        <taxon>Methanobacteriati</taxon>
        <taxon>Methanobacteriota</taxon>
        <taxon>Stenosarchaea group</taxon>
        <taxon>Halobacteria</taxon>
        <taxon>Halobacteriales</taxon>
        <taxon>Halococcaceae</taxon>
        <taxon>Halococcus</taxon>
    </lineage>
</organism>
<dbReference type="AlphaFoldDB" id="M0MU24"/>
<accession>M0MU24</accession>
<gene>
    <name evidence="1" type="ORF">C450_18278</name>
</gene>
<dbReference type="Proteomes" id="UP000011625">
    <property type="component" value="Unassembled WGS sequence"/>
</dbReference>
<sequence length="37" mass="4247">MFGSIPERVGEAAESTVILAKRNLGITSWLRRLFDRR</sequence>
<evidence type="ECO:0000313" key="1">
    <source>
        <dbReference type="EMBL" id="EMA49237.1"/>
    </source>
</evidence>
<evidence type="ECO:0000313" key="2">
    <source>
        <dbReference type="Proteomes" id="UP000011625"/>
    </source>
</evidence>
<name>M0MU24_9EURY</name>
<reference evidence="1 2" key="1">
    <citation type="journal article" date="2014" name="PLoS Genet.">
        <title>Phylogenetically driven sequencing of extremely halophilic archaea reveals strategies for static and dynamic osmo-response.</title>
        <authorList>
            <person name="Becker E.A."/>
            <person name="Seitzer P.M."/>
            <person name="Tritt A."/>
            <person name="Larsen D."/>
            <person name="Krusor M."/>
            <person name="Yao A.I."/>
            <person name="Wu D."/>
            <person name="Madern D."/>
            <person name="Eisen J.A."/>
            <person name="Darling A.E."/>
            <person name="Facciotti M.T."/>
        </authorList>
    </citation>
    <scope>NUCLEOTIDE SEQUENCE [LARGE SCALE GENOMIC DNA]</scope>
    <source>
        <strain evidence="1 2">DSM 8989</strain>
    </source>
</reference>
<protein>
    <submittedName>
        <fullName evidence="1">Cationic amino acid transporter</fullName>
    </submittedName>
</protein>
<dbReference type="EMBL" id="AOME01000079">
    <property type="protein sequence ID" value="EMA49237.1"/>
    <property type="molecule type" value="Genomic_DNA"/>
</dbReference>
<keyword evidence="2" id="KW-1185">Reference proteome</keyword>